<dbReference type="Pfam" id="PF17921">
    <property type="entry name" value="Integrase_H2C2"/>
    <property type="match status" value="1"/>
</dbReference>
<dbReference type="AlphaFoldDB" id="A0A4P9W9Z6"/>
<dbReference type="OrthoDB" id="2202254at2759"/>
<dbReference type="InterPro" id="IPR050951">
    <property type="entry name" value="Retrovirus_Pol_polyprotein"/>
</dbReference>
<evidence type="ECO:0000259" key="3">
    <source>
        <dbReference type="Pfam" id="PF17919"/>
    </source>
</evidence>
<dbReference type="Gene3D" id="3.30.420.10">
    <property type="entry name" value="Ribonuclease H-like superfamily/Ribonuclease H"/>
    <property type="match status" value="1"/>
</dbReference>
<reference evidence="6" key="1">
    <citation type="journal article" date="2018" name="Nat. Microbiol.">
        <title>Leveraging single-cell genomics to expand the fungal tree of life.</title>
        <authorList>
            <person name="Ahrendt S.R."/>
            <person name="Quandt C.A."/>
            <person name="Ciobanu D."/>
            <person name="Clum A."/>
            <person name="Salamov A."/>
            <person name="Andreopoulos B."/>
            <person name="Cheng J.F."/>
            <person name="Woyke T."/>
            <person name="Pelin A."/>
            <person name="Henrissat B."/>
            <person name="Reynolds N.K."/>
            <person name="Benny G.L."/>
            <person name="Smith M.E."/>
            <person name="James T.Y."/>
            <person name="Grigoriev I.V."/>
        </authorList>
    </citation>
    <scope>NUCLEOTIDE SEQUENCE [LARGE SCALE GENOMIC DNA]</scope>
</reference>
<dbReference type="InterPro" id="IPR041577">
    <property type="entry name" value="RT_RNaseH_2"/>
</dbReference>
<name>A0A4P9W9Z6_9FUNG</name>
<proteinExistence type="predicted"/>
<dbReference type="Gene3D" id="1.10.340.70">
    <property type="match status" value="1"/>
</dbReference>
<feature type="compositionally biased region" description="Pro residues" evidence="2">
    <location>
        <begin position="558"/>
        <end position="568"/>
    </location>
</feature>
<gene>
    <name evidence="5" type="ORF">BDK51DRAFT_52167</name>
</gene>
<dbReference type="InterPro" id="IPR043502">
    <property type="entry name" value="DNA/RNA_pol_sf"/>
</dbReference>
<feature type="region of interest" description="Disordered" evidence="2">
    <location>
        <begin position="128"/>
        <end position="149"/>
    </location>
</feature>
<evidence type="ECO:0008006" key="7">
    <source>
        <dbReference type="Google" id="ProtNLM"/>
    </source>
</evidence>
<dbReference type="GO" id="GO:0003824">
    <property type="term" value="F:catalytic activity"/>
    <property type="evidence" value="ECO:0007669"/>
    <property type="project" value="UniProtKB-KW"/>
</dbReference>
<sequence>MNAALQTFLSTFLVTWTRQLLAVFDLAKLALTTAPCLAAPRWGYPSAVNCNASYRAYAVAFEQLQPSGYWQPNAFDSRATTRSENPTELELGCLIWALGKGRLFLEGRSFGPKMTIVHVEGASHTVPDALSRWTPRGTTTTPSAPPPDWDGLLAATPYQTRFLLDSAVAFSTLQFGSCILQALLRDLDRDTNRYLPSEAHRALSVPADLRTHADDSATSGWVLDDGLLFHDHGDGAWRLYVPVCADAFAPDTALRLILAAHHDNSGHFDARRTLAAMVEIYFALHLPRLVAKYVAACVACQESKDRTSLKPGPIGTPASPSPDAARTPFGYGSANSPTASASSPPSPTSTPTAPFASGFNAITRPTASPPPSPRTGTNSSPPASGRASPRASGNTVAERSIRTITQVLRAYTSACPHDWDDWLPLVEFQVNSAKSPTDGLSPFMRDLGFEPRPPHESGLPLASGEWRVADVQLLTRHLDEVTAIVRAILADRVTTNSASLRIRVRPVTYEVGERVWLDAGALPGYDGKLAKRKADIGRRGRPGQLPPRPPAPSLARPPVVPRQPPLPADDPRRPRDPAHQHHLPDSRDGNRPHLRPPRRPLRPPARPSTSTTTVRFDALLHPASSLTGSSVHPRARPPSPPSRLSFARRRSTPCGAPSSPPSSASPKGWGPVSSAPCSFISLPFNSSPSTSVR</sequence>
<feature type="compositionally biased region" description="Basic and acidic residues" evidence="2">
    <location>
        <begin position="569"/>
        <end position="591"/>
    </location>
</feature>
<dbReference type="EMBL" id="KZ996119">
    <property type="protein sequence ID" value="RKO89391.1"/>
    <property type="molecule type" value="Genomic_DNA"/>
</dbReference>
<dbReference type="GO" id="GO:0003676">
    <property type="term" value="F:nucleic acid binding"/>
    <property type="evidence" value="ECO:0007669"/>
    <property type="project" value="InterPro"/>
</dbReference>
<keyword evidence="6" id="KW-1185">Reference proteome</keyword>
<feature type="domain" description="Reverse transcriptase/retrotransposon-derived protein RNase H-like" evidence="3">
    <location>
        <begin position="16"/>
        <end position="110"/>
    </location>
</feature>
<keyword evidence="1" id="KW-0511">Multifunctional enzyme</keyword>
<evidence type="ECO:0000313" key="6">
    <source>
        <dbReference type="Proteomes" id="UP000269721"/>
    </source>
</evidence>
<dbReference type="PANTHER" id="PTHR37984:SF5">
    <property type="entry name" value="PROTEIN NYNRIN-LIKE"/>
    <property type="match status" value="1"/>
</dbReference>
<feature type="region of interest" description="Disordered" evidence="2">
    <location>
        <begin position="536"/>
        <end position="672"/>
    </location>
</feature>
<feature type="compositionally biased region" description="Basic residues" evidence="2">
    <location>
        <begin position="592"/>
        <end position="601"/>
    </location>
</feature>
<dbReference type="InterPro" id="IPR041588">
    <property type="entry name" value="Integrase_H2C2"/>
</dbReference>
<evidence type="ECO:0000256" key="2">
    <source>
        <dbReference type="SAM" id="MobiDB-lite"/>
    </source>
</evidence>
<dbReference type="Pfam" id="PF17919">
    <property type="entry name" value="RT_RNaseH_2"/>
    <property type="match status" value="1"/>
</dbReference>
<organism evidence="5 6">
    <name type="scientific">Blyttiomyces helicus</name>
    <dbReference type="NCBI Taxonomy" id="388810"/>
    <lineage>
        <taxon>Eukaryota</taxon>
        <taxon>Fungi</taxon>
        <taxon>Fungi incertae sedis</taxon>
        <taxon>Chytridiomycota</taxon>
        <taxon>Chytridiomycota incertae sedis</taxon>
        <taxon>Chytridiomycetes</taxon>
        <taxon>Chytridiomycetes incertae sedis</taxon>
        <taxon>Blyttiomyces</taxon>
    </lineage>
</organism>
<protein>
    <recommendedName>
        <fullName evidence="7">Integrase zinc-binding domain-containing protein</fullName>
    </recommendedName>
</protein>
<feature type="domain" description="Integrase zinc-binding" evidence="4">
    <location>
        <begin position="250"/>
        <end position="305"/>
    </location>
</feature>
<accession>A0A4P9W9Z6</accession>
<dbReference type="Proteomes" id="UP000269721">
    <property type="component" value="Unassembled WGS sequence"/>
</dbReference>
<feature type="region of interest" description="Disordered" evidence="2">
    <location>
        <begin position="305"/>
        <end position="398"/>
    </location>
</feature>
<dbReference type="PANTHER" id="PTHR37984">
    <property type="entry name" value="PROTEIN CBG26694"/>
    <property type="match status" value="1"/>
</dbReference>
<feature type="compositionally biased region" description="Low complexity" evidence="2">
    <location>
        <begin position="374"/>
        <end position="393"/>
    </location>
</feature>
<evidence type="ECO:0000256" key="1">
    <source>
        <dbReference type="ARBA" id="ARBA00023268"/>
    </source>
</evidence>
<dbReference type="SUPFAM" id="SSF56672">
    <property type="entry name" value="DNA/RNA polymerases"/>
    <property type="match status" value="1"/>
</dbReference>
<evidence type="ECO:0000259" key="4">
    <source>
        <dbReference type="Pfam" id="PF17921"/>
    </source>
</evidence>
<evidence type="ECO:0000313" key="5">
    <source>
        <dbReference type="EMBL" id="RKO89391.1"/>
    </source>
</evidence>
<dbReference type="InterPro" id="IPR036397">
    <property type="entry name" value="RNaseH_sf"/>
</dbReference>
<feature type="compositionally biased region" description="Low complexity" evidence="2">
    <location>
        <begin position="333"/>
        <end position="357"/>
    </location>
</feature>